<proteinExistence type="predicted"/>
<dbReference type="RefSeq" id="WP_323868579.1">
    <property type="nucleotide sequence ID" value="NZ_JACXBF010000126.1"/>
</dbReference>
<feature type="chain" id="PRO_5043554196" description="Lipoprotein" evidence="1">
    <location>
        <begin position="23"/>
        <end position="126"/>
    </location>
</feature>
<gene>
    <name evidence="2" type="ORF">ID854_05460</name>
</gene>
<dbReference type="Proteomes" id="UP001193920">
    <property type="component" value="Unassembled WGS sequence"/>
</dbReference>
<evidence type="ECO:0000256" key="1">
    <source>
        <dbReference type="SAM" id="SignalP"/>
    </source>
</evidence>
<protein>
    <recommendedName>
        <fullName evidence="3">Lipoprotein</fullName>
    </recommendedName>
</protein>
<accession>A0AAW3YQL9</accession>
<feature type="signal peptide" evidence="1">
    <location>
        <begin position="1"/>
        <end position="22"/>
    </location>
</feature>
<keyword evidence="1" id="KW-0732">Signal</keyword>
<dbReference type="PROSITE" id="PS51257">
    <property type="entry name" value="PROKAR_LIPOPROTEIN"/>
    <property type="match status" value="1"/>
</dbReference>
<dbReference type="EMBL" id="JACXBF010000126">
    <property type="protein sequence ID" value="MBD2799916.1"/>
    <property type="molecule type" value="Genomic_DNA"/>
</dbReference>
<name>A0AAW3YQL9_9GAMM</name>
<organism evidence="2">
    <name type="scientific">Xenorhabdus szentirmaii</name>
    <dbReference type="NCBI Taxonomy" id="290112"/>
    <lineage>
        <taxon>Bacteria</taxon>
        <taxon>Pseudomonadati</taxon>
        <taxon>Pseudomonadota</taxon>
        <taxon>Gammaproteobacteria</taxon>
        <taxon>Enterobacterales</taxon>
        <taxon>Morganellaceae</taxon>
        <taxon>Xenorhabdus</taxon>
    </lineage>
</organism>
<dbReference type="AlphaFoldDB" id="A0AAW3YQL9"/>
<sequence length="126" mass="14057">MKMKLALLIGLSIPLLSGCDFALNTASDIKDTLIDKIAPFNPPTTSKWIEFEGIIPKNTKPRLTIEYISNKCLNSKFSFSSSPYNVYMTPKHHYVNDINISADPTTRIFKKKIPVDGGVGKLKLLI</sequence>
<evidence type="ECO:0000313" key="2">
    <source>
        <dbReference type="EMBL" id="MBD2799916.1"/>
    </source>
</evidence>
<comment type="caution">
    <text evidence="2">The sequence shown here is derived from an EMBL/GenBank/DDBJ whole genome shotgun (WGS) entry which is preliminary data.</text>
</comment>
<reference evidence="2" key="2">
    <citation type="journal article" date="2024" name="Toxins">
        <title>Genome Sequence Analysis of Native Xenorhabdus Strains Isolated from Entomopathogenic Nematodes in Argentina.</title>
        <authorList>
            <person name="Palma L."/>
            <person name="Frizzo L."/>
            <person name="Kaiser S."/>
            <person name="Berry C."/>
            <person name="Caballero P."/>
            <person name="Bode H.B."/>
            <person name="Del Valle E.E."/>
        </authorList>
    </citation>
    <scope>NUCLEOTIDE SEQUENCE</scope>
    <source>
        <strain evidence="2">M</strain>
    </source>
</reference>
<evidence type="ECO:0008006" key="3">
    <source>
        <dbReference type="Google" id="ProtNLM"/>
    </source>
</evidence>
<reference evidence="2" key="1">
    <citation type="submission" date="2020-09" db="EMBL/GenBank/DDBJ databases">
        <authorList>
            <person name="Palma L."/>
            <person name="Caballero P."/>
            <person name="Berry C."/>
            <person name="Del Valle E."/>
        </authorList>
    </citation>
    <scope>NUCLEOTIDE SEQUENCE</scope>
    <source>
        <strain evidence="2">M</strain>
    </source>
</reference>